<evidence type="ECO:0000313" key="3">
    <source>
        <dbReference type="Proteomes" id="UP000177740"/>
    </source>
</evidence>
<proteinExistence type="predicted"/>
<dbReference type="Proteomes" id="UP000177740">
    <property type="component" value="Unassembled WGS sequence"/>
</dbReference>
<feature type="transmembrane region" description="Helical" evidence="1">
    <location>
        <begin position="31"/>
        <end position="50"/>
    </location>
</feature>
<evidence type="ECO:0000313" key="2">
    <source>
        <dbReference type="EMBL" id="OGZ27283.1"/>
    </source>
</evidence>
<protein>
    <recommendedName>
        <fullName evidence="4">Phage holin family protein</fullName>
    </recommendedName>
</protein>
<keyword evidence="1" id="KW-0472">Membrane</keyword>
<dbReference type="PANTHER" id="PTHR37309">
    <property type="entry name" value="SLR0284 PROTEIN"/>
    <property type="match status" value="1"/>
</dbReference>
<dbReference type="PANTHER" id="PTHR37309:SF1">
    <property type="entry name" value="SLR0284 PROTEIN"/>
    <property type="match status" value="1"/>
</dbReference>
<name>A0A1G2ENB6_9BACT</name>
<dbReference type="Pfam" id="PF04020">
    <property type="entry name" value="Phage_holin_4_2"/>
    <property type="match status" value="1"/>
</dbReference>
<sequence>MFLGRLILHIISALAGLYLSARIVPGVEFYGSWKMLIFTGFVLGLASFFVKPILKAVSLPVIMITLGLFSIVINMAIVWLIADVVFPEAIEISGLIPLFWTTLIIWAIGFLSGANKN</sequence>
<dbReference type="EMBL" id="MHMM01000008">
    <property type="protein sequence ID" value="OGZ27283.1"/>
    <property type="molecule type" value="Genomic_DNA"/>
</dbReference>
<accession>A0A1G2ENB6</accession>
<feature type="transmembrane region" description="Helical" evidence="1">
    <location>
        <begin position="57"/>
        <end position="82"/>
    </location>
</feature>
<organism evidence="2 3">
    <name type="scientific">Candidatus Nealsonbacteria bacterium RIFOXYB1_FULL_40_15</name>
    <dbReference type="NCBI Taxonomy" id="1801677"/>
    <lineage>
        <taxon>Bacteria</taxon>
        <taxon>Candidatus Nealsoniibacteriota</taxon>
    </lineage>
</organism>
<feature type="transmembrane region" description="Helical" evidence="1">
    <location>
        <begin position="94"/>
        <end position="114"/>
    </location>
</feature>
<comment type="caution">
    <text evidence="2">The sequence shown here is derived from an EMBL/GenBank/DDBJ whole genome shotgun (WGS) entry which is preliminary data.</text>
</comment>
<evidence type="ECO:0008006" key="4">
    <source>
        <dbReference type="Google" id="ProtNLM"/>
    </source>
</evidence>
<keyword evidence="1" id="KW-1133">Transmembrane helix</keyword>
<gene>
    <name evidence="2" type="ORF">A2365_01045</name>
</gene>
<dbReference type="InterPro" id="IPR007165">
    <property type="entry name" value="Phage_holin_4_2"/>
</dbReference>
<reference evidence="2 3" key="1">
    <citation type="journal article" date="2016" name="Nat. Commun.">
        <title>Thousands of microbial genomes shed light on interconnected biogeochemical processes in an aquifer system.</title>
        <authorList>
            <person name="Anantharaman K."/>
            <person name="Brown C.T."/>
            <person name="Hug L.A."/>
            <person name="Sharon I."/>
            <person name="Castelle C.J."/>
            <person name="Probst A.J."/>
            <person name="Thomas B.C."/>
            <person name="Singh A."/>
            <person name="Wilkins M.J."/>
            <person name="Karaoz U."/>
            <person name="Brodie E.L."/>
            <person name="Williams K.H."/>
            <person name="Hubbard S.S."/>
            <person name="Banfield J.F."/>
        </authorList>
    </citation>
    <scope>NUCLEOTIDE SEQUENCE [LARGE SCALE GENOMIC DNA]</scope>
</reference>
<keyword evidence="1" id="KW-0812">Transmembrane</keyword>
<evidence type="ECO:0000256" key="1">
    <source>
        <dbReference type="SAM" id="Phobius"/>
    </source>
</evidence>
<dbReference type="AlphaFoldDB" id="A0A1G2ENB6"/>
<dbReference type="STRING" id="1801677.A2365_01045"/>